<name>A0A919N2S1_9ACTN</name>
<keyword evidence="5" id="KW-1185">Reference proteome</keyword>
<dbReference type="Gene3D" id="1.20.120.1910">
    <property type="entry name" value="Cysteine-tRNA ligase, C-terminal anti-codon recognition domain"/>
    <property type="match status" value="1"/>
</dbReference>
<keyword evidence="3" id="KW-0067">ATP-binding</keyword>
<evidence type="ECO:0000256" key="3">
    <source>
        <dbReference type="ARBA" id="ARBA00022840"/>
    </source>
</evidence>
<organism evidence="4 5">
    <name type="scientific">Paractinoplanes rishiriensis</name>
    <dbReference type="NCBI Taxonomy" id="1050105"/>
    <lineage>
        <taxon>Bacteria</taxon>
        <taxon>Bacillati</taxon>
        <taxon>Actinomycetota</taxon>
        <taxon>Actinomycetes</taxon>
        <taxon>Micromonosporales</taxon>
        <taxon>Micromonosporaceae</taxon>
        <taxon>Paractinoplanes</taxon>
    </lineage>
</organism>
<dbReference type="InterPro" id="IPR029062">
    <property type="entry name" value="Class_I_gatase-like"/>
</dbReference>
<sequence>MRRVCGRAAGDVGTVCVQQLPEGRGGDGGGDHGVGVVQEGEVAAGVRADVLEADVFGRGSAVRRRGPVRLVARGLRGGGNDPCPDDGVRGLAMVRNAEWLFSGPGSPTYAMRWWTAGAVTRALQDRMVRRRGHTVFASAAAATLGRWTVPVYEIYKAGEPSHWIEGLDVLRHLDLCVAVVPHYDNKEGGTHDTRFCYLGERRLRVMEQHLPDDAAVLGVDEHTAVHIDPEADSVEVAGRGGLTVRRRGHSTVLPAGTTLTLTDLRGLAHHGAVLRTTVPRQSAVVAAAGPTVTELAADCERRFDEALARGDAPAMTRSILDLEAGVHAWSADTEEDDGAEQARAVLRTLILRQAQVAPDGLRDPTERMRPLVRQLLAAREDLRAQKYFAGADAVRAALATVGVEVHDGPVAAAPQPGPAND</sequence>
<dbReference type="AlphaFoldDB" id="A0A919N2S1"/>
<evidence type="ECO:0000256" key="2">
    <source>
        <dbReference type="ARBA" id="ARBA00022741"/>
    </source>
</evidence>
<dbReference type="GO" id="GO:0004812">
    <property type="term" value="F:aminoacyl-tRNA ligase activity"/>
    <property type="evidence" value="ECO:0007669"/>
    <property type="project" value="InterPro"/>
</dbReference>
<evidence type="ECO:0000313" key="5">
    <source>
        <dbReference type="Proteomes" id="UP000636960"/>
    </source>
</evidence>
<evidence type="ECO:0000313" key="4">
    <source>
        <dbReference type="EMBL" id="GIF01603.1"/>
    </source>
</evidence>
<evidence type="ECO:0000256" key="1">
    <source>
        <dbReference type="ARBA" id="ARBA00022598"/>
    </source>
</evidence>
<dbReference type="InterPro" id="IPR009080">
    <property type="entry name" value="tRNAsynth_Ia_anticodon-bd"/>
</dbReference>
<proteinExistence type="predicted"/>
<keyword evidence="1" id="KW-0436">Ligase</keyword>
<reference evidence="4" key="1">
    <citation type="submission" date="2021-01" db="EMBL/GenBank/DDBJ databases">
        <title>Whole genome shotgun sequence of Actinoplanes rishiriensis NBRC 108556.</title>
        <authorList>
            <person name="Komaki H."/>
            <person name="Tamura T."/>
        </authorList>
    </citation>
    <scope>NUCLEOTIDE SEQUENCE</scope>
    <source>
        <strain evidence="4">NBRC 108556</strain>
    </source>
</reference>
<keyword evidence="2" id="KW-0547">Nucleotide-binding</keyword>
<accession>A0A919N2S1</accession>
<dbReference type="Gene3D" id="3.40.50.880">
    <property type="match status" value="1"/>
</dbReference>
<gene>
    <name evidence="4" type="ORF">Ari01nite_90670</name>
</gene>
<comment type="caution">
    <text evidence="4">The sequence shown here is derived from an EMBL/GenBank/DDBJ whole genome shotgun (WGS) entry which is preliminary data.</text>
</comment>
<dbReference type="EMBL" id="BOMV01000107">
    <property type="protein sequence ID" value="GIF01603.1"/>
    <property type="molecule type" value="Genomic_DNA"/>
</dbReference>
<dbReference type="SUPFAM" id="SSF47323">
    <property type="entry name" value="Anticodon-binding domain of a subclass of class I aminoacyl-tRNA synthetases"/>
    <property type="match status" value="1"/>
</dbReference>
<dbReference type="GO" id="GO:0006418">
    <property type="term" value="P:tRNA aminoacylation for protein translation"/>
    <property type="evidence" value="ECO:0007669"/>
    <property type="project" value="InterPro"/>
</dbReference>
<dbReference type="GO" id="GO:0005524">
    <property type="term" value="F:ATP binding"/>
    <property type="evidence" value="ECO:0007669"/>
    <property type="project" value="UniProtKB-KW"/>
</dbReference>
<dbReference type="Proteomes" id="UP000636960">
    <property type="component" value="Unassembled WGS sequence"/>
</dbReference>
<protein>
    <submittedName>
        <fullName evidence="4">Uncharacterized protein</fullName>
    </submittedName>
</protein>